<protein>
    <recommendedName>
        <fullName evidence="2">MEMO1 family protein FAK_32340</fullName>
    </recommendedName>
</protein>
<evidence type="ECO:0000256" key="2">
    <source>
        <dbReference type="HAMAP-Rule" id="MF_00055"/>
    </source>
</evidence>
<gene>
    <name evidence="3" type="ORF">FAK_32340</name>
</gene>
<dbReference type="RefSeq" id="WP_338601638.1">
    <property type="nucleotide sequence ID" value="NZ_AP028679.1"/>
</dbReference>
<comment type="similarity">
    <text evidence="1 2">Belongs to the MEMO1 family.</text>
</comment>
<dbReference type="Proteomes" id="UP001366166">
    <property type="component" value="Chromosome"/>
</dbReference>
<reference evidence="4" key="1">
    <citation type="journal article" date="2023" name="Arch. Microbiol.">
        <title>Desulfoferula mesophilus gen. nov. sp. nov., a mesophilic sulfate-reducing bacterium isolated from a brackish lake sediment.</title>
        <authorList>
            <person name="Watanabe T."/>
            <person name="Yabe T."/>
            <person name="Tsuji J.M."/>
            <person name="Fukui M."/>
        </authorList>
    </citation>
    <scope>NUCLEOTIDE SEQUENCE [LARGE SCALE GENOMIC DNA]</scope>
    <source>
        <strain evidence="4">12FAK</strain>
    </source>
</reference>
<evidence type="ECO:0000256" key="1">
    <source>
        <dbReference type="ARBA" id="ARBA00006315"/>
    </source>
</evidence>
<dbReference type="KEGG" id="dmp:FAK_32340"/>
<accession>A0AAU9F1P2</accession>
<dbReference type="EMBL" id="AP028679">
    <property type="protein sequence ID" value="BEQ16168.1"/>
    <property type="molecule type" value="Genomic_DNA"/>
</dbReference>
<dbReference type="InterPro" id="IPR002737">
    <property type="entry name" value="MEMO1_fam"/>
</dbReference>
<dbReference type="NCBIfam" id="TIGR04336">
    <property type="entry name" value="AmmeMemoSam_B"/>
    <property type="match status" value="1"/>
</dbReference>
<dbReference type="HAMAP" id="MF_00055">
    <property type="entry name" value="MEMO1"/>
    <property type="match status" value="1"/>
</dbReference>
<dbReference type="Pfam" id="PF01875">
    <property type="entry name" value="Memo"/>
    <property type="match status" value="1"/>
</dbReference>
<evidence type="ECO:0000313" key="3">
    <source>
        <dbReference type="EMBL" id="BEQ16168.1"/>
    </source>
</evidence>
<proteinExistence type="inferred from homology"/>
<dbReference type="CDD" id="cd07361">
    <property type="entry name" value="MEMO_like"/>
    <property type="match status" value="1"/>
</dbReference>
<name>A0AAU9F1P2_9BACT</name>
<dbReference type="AlphaFoldDB" id="A0AAU9F1P2"/>
<organism evidence="3 4">
    <name type="scientific">Desulfoferula mesophila</name>
    <dbReference type="NCBI Taxonomy" id="3058419"/>
    <lineage>
        <taxon>Bacteria</taxon>
        <taxon>Pseudomonadati</taxon>
        <taxon>Thermodesulfobacteriota</taxon>
        <taxon>Desulfarculia</taxon>
        <taxon>Desulfarculales</taxon>
        <taxon>Desulfarculaceae</taxon>
        <taxon>Desulfoferula</taxon>
    </lineage>
</organism>
<keyword evidence="4" id="KW-1185">Reference proteome</keyword>
<dbReference type="PANTHER" id="PTHR11060">
    <property type="entry name" value="PROTEIN MEMO1"/>
    <property type="match status" value="1"/>
</dbReference>
<dbReference type="PANTHER" id="PTHR11060:SF0">
    <property type="entry name" value="PROTEIN MEMO1"/>
    <property type="match status" value="1"/>
</dbReference>
<dbReference type="Gene3D" id="3.40.830.10">
    <property type="entry name" value="LigB-like"/>
    <property type="match status" value="1"/>
</dbReference>
<sequence>MSRAPAVAGRFYPGRPEELEASVRGYLGAAAEPEEALAVVCPHAGYMYSASVVGKVLGRVKVPRRVVVLGPNHQGLGQKAALMSRGSWQTPLGQVTLDAELGGEILSRNALVREDDLAHQYEHSLEVQVPFLQVLRPDLLLTPLCLSMLSYEQCEQLGHDLAEAVRAVGEPVLIVASTDMTHYESAQSAAAKDKLALQQILALNPQGLYNTVATKRISMCGFLPTTVALAAALGLGASQAELVAYTNSGEATGDYDQVVAYAGLIIK</sequence>
<evidence type="ECO:0000313" key="4">
    <source>
        <dbReference type="Proteomes" id="UP001366166"/>
    </source>
</evidence>
<dbReference type="SUPFAM" id="SSF53213">
    <property type="entry name" value="LigB-like"/>
    <property type="match status" value="1"/>
</dbReference>